<gene>
    <name evidence="2" type="ORF">EXIGLDRAFT_827749</name>
</gene>
<dbReference type="Proteomes" id="UP000077266">
    <property type="component" value="Unassembled WGS sequence"/>
</dbReference>
<dbReference type="AlphaFoldDB" id="A0A165QLM2"/>
<accession>A0A165QLM2</accession>
<reference evidence="2 3" key="1">
    <citation type="journal article" date="2016" name="Mol. Biol. Evol.">
        <title>Comparative Genomics of Early-Diverging Mushroom-Forming Fungi Provides Insights into the Origins of Lignocellulose Decay Capabilities.</title>
        <authorList>
            <person name="Nagy L.G."/>
            <person name="Riley R."/>
            <person name="Tritt A."/>
            <person name="Adam C."/>
            <person name="Daum C."/>
            <person name="Floudas D."/>
            <person name="Sun H."/>
            <person name="Yadav J.S."/>
            <person name="Pangilinan J."/>
            <person name="Larsson K.H."/>
            <person name="Matsuura K."/>
            <person name="Barry K."/>
            <person name="Labutti K."/>
            <person name="Kuo R."/>
            <person name="Ohm R.A."/>
            <person name="Bhattacharya S.S."/>
            <person name="Shirouzu T."/>
            <person name="Yoshinaga Y."/>
            <person name="Martin F.M."/>
            <person name="Grigoriev I.V."/>
            <person name="Hibbett D.S."/>
        </authorList>
    </citation>
    <scope>NUCLEOTIDE SEQUENCE [LARGE SCALE GENOMIC DNA]</scope>
    <source>
        <strain evidence="2 3">HHB12029</strain>
    </source>
</reference>
<dbReference type="STRING" id="1314781.A0A165QLM2"/>
<name>A0A165QLM2_EXIGL</name>
<organism evidence="2 3">
    <name type="scientific">Exidia glandulosa HHB12029</name>
    <dbReference type="NCBI Taxonomy" id="1314781"/>
    <lineage>
        <taxon>Eukaryota</taxon>
        <taxon>Fungi</taxon>
        <taxon>Dikarya</taxon>
        <taxon>Basidiomycota</taxon>
        <taxon>Agaricomycotina</taxon>
        <taxon>Agaricomycetes</taxon>
        <taxon>Auriculariales</taxon>
        <taxon>Exidiaceae</taxon>
        <taxon>Exidia</taxon>
    </lineage>
</organism>
<evidence type="ECO:0000313" key="3">
    <source>
        <dbReference type="Proteomes" id="UP000077266"/>
    </source>
</evidence>
<keyword evidence="3" id="KW-1185">Reference proteome</keyword>
<dbReference type="InParanoid" id="A0A165QLM2"/>
<keyword evidence="1" id="KW-0812">Transmembrane</keyword>
<evidence type="ECO:0000313" key="2">
    <source>
        <dbReference type="EMBL" id="KZW03789.1"/>
    </source>
</evidence>
<protein>
    <submittedName>
        <fullName evidence="2">Uncharacterized protein</fullName>
    </submittedName>
</protein>
<dbReference type="OrthoDB" id="2113294at2759"/>
<dbReference type="EMBL" id="KV425882">
    <property type="protein sequence ID" value="KZW03789.1"/>
    <property type="molecule type" value="Genomic_DNA"/>
</dbReference>
<evidence type="ECO:0000256" key="1">
    <source>
        <dbReference type="SAM" id="Phobius"/>
    </source>
</evidence>
<proteinExistence type="predicted"/>
<keyword evidence="1" id="KW-0472">Membrane</keyword>
<feature type="transmembrane region" description="Helical" evidence="1">
    <location>
        <begin position="19"/>
        <end position="40"/>
    </location>
</feature>
<sequence>MALTSLDAATHVPRSGRRWLVACFVALVACSLVSLCLYTLDEPFSVVERLRTLRTFGNRTARPSQLDLLFPLPDTEFHDFWPNENNRHMHALISCIASDTCGVNQTKIVIFASWDFTYAIEGRVSGENIWANSIMDALDALGYTYFFAFNHDQLAERYRAFPELVKVVIAQSPLVHDCLNDPECIKSPINVLGVPLWKMFGFEFWENSYMPHPLGKPWTLSPVNYASGNTFLGYSVNRTCSLQPFIPHDKRDNQVFVLAKRLSYFFGDRYAWPNVDYSQPPATLKGLSFVAAVWNDTSQERNRKYPVSPKVPKGVVALNDQPLLVDEFFLEVASSKLLLGIGDPPLSPSPYDALCLGVPFLNPVVSYDKANPENRTAWITQHDGLKFQPEPYVYHVLKHPDMETRTRLFWEAAERAVSTPIQRYMPEEMTPAAVTARVSAFVEADWRSRAELVIEEFKAQGKKLTGLTL</sequence>
<keyword evidence="1" id="KW-1133">Transmembrane helix</keyword>